<organism evidence="3 4">
    <name type="scientific">Cellulomonas shaoxiangyii</name>
    <dbReference type="NCBI Taxonomy" id="2566013"/>
    <lineage>
        <taxon>Bacteria</taxon>
        <taxon>Bacillati</taxon>
        <taxon>Actinomycetota</taxon>
        <taxon>Actinomycetes</taxon>
        <taxon>Micrococcales</taxon>
        <taxon>Cellulomonadaceae</taxon>
        <taxon>Cellulomonas</taxon>
    </lineage>
</organism>
<protein>
    <recommendedName>
        <fullName evidence="2">TniQ domain-containing protein</fullName>
    </recommendedName>
</protein>
<dbReference type="EMBL" id="CP039291">
    <property type="protein sequence ID" value="QCB95508.1"/>
    <property type="molecule type" value="Genomic_DNA"/>
</dbReference>
<dbReference type="Pfam" id="PF06527">
    <property type="entry name" value="TniQ"/>
    <property type="match status" value="1"/>
</dbReference>
<accession>A0A4P7SNS6</accession>
<proteinExistence type="predicted"/>
<feature type="region of interest" description="Disordered" evidence="1">
    <location>
        <begin position="23"/>
        <end position="42"/>
    </location>
</feature>
<dbReference type="OrthoDB" id="9036115at2"/>
<sequence>MHWTAARRARQWARRVRRRRLALTTGRGQSSQGFERSGGGASVLVSRQRPRAACRLGVAGGGRRLGRRHLVRAADEVTTRFLSLAPSDRTVTRIARLTGASRVAVRSATVASMGDVVVVLMRLDAENRHSSRAVATRGWPPYHGTQLCPRCLSEGGRWQVRWRLPIVSACARHGVFLAGRCPGCGRSFRHHRHSVLRPVGASTTCGNPLGAGPVRQCPQDLVRLPAVRAELACVAMQRRVDTALDGGPVRVWGEVVPGPDYLADLRHLTCLLLHLACQPGAQRVAPWAETLAVEAAGRTAVRGPRWGMRPPDDGALRGRALTSADQLLSASDRQGAADELAVWTCLVPKTSDGPLGWLADRTVMTARITALVMAALAPHRRLSHRLDNPDGAPMRLVVRAIPQVIPHGLYVKHLATAVDSTEQTVRVFAALCLARMDPAVRSWAAAAEALEMPPALGTRTARASSARVLVNHDEWTPRLQGVVRDLARVDYRAVEQKVRHRTSMSRWFDEWARRCRPESHWEARTYALIWQWEHIAHGHIDLAPAWRGRRPVAKDRALYRQFEASLSEYQKSELRYALYKRAWGVLSHARAAET</sequence>
<name>A0A4P7SNS6_9CELL</name>
<dbReference type="AlphaFoldDB" id="A0A4P7SNS6"/>
<dbReference type="KEGG" id="celz:E5225_17175"/>
<gene>
    <name evidence="3" type="ORF">E5225_17175</name>
</gene>
<dbReference type="Proteomes" id="UP000296469">
    <property type="component" value="Chromosome"/>
</dbReference>
<evidence type="ECO:0000256" key="1">
    <source>
        <dbReference type="SAM" id="MobiDB-lite"/>
    </source>
</evidence>
<reference evidence="3 4" key="1">
    <citation type="submission" date="2019-04" db="EMBL/GenBank/DDBJ databases">
        <title>Isolation and identification of Cellulomonas shaoxiangyii sp. Nov. isolated from feces of the Tibetan antelopes (Pantholops hodgsonii) in the Qinghai-Tibet plateau of China.</title>
        <authorList>
            <person name="Tian Z."/>
        </authorList>
    </citation>
    <scope>NUCLEOTIDE SEQUENCE [LARGE SCALE GENOMIC DNA]</scope>
    <source>
        <strain evidence="3 4">Z28</strain>
    </source>
</reference>
<dbReference type="InterPro" id="IPR009492">
    <property type="entry name" value="TniQ"/>
</dbReference>
<evidence type="ECO:0000313" key="4">
    <source>
        <dbReference type="Proteomes" id="UP000296469"/>
    </source>
</evidence>
<evidence type="ECO:0000313" key="3">
    <source>
        <dbReference type="EMBL" id="QCB95508.1"/>
    </source>
</evidence>
<feature type="domain" description="TniQ" evidence="2">
    <location>
        <begin position="70"/>
        <end position="177"/>
    </location>
</feature>
<evidence type="ECO:0000259" key="2">
    <source>
        <dbReference type="Pfam" id="PF06527"/>
    </source>
</evidence>
<keyword evidence="4" id="KW-1185">Reference proteome</keyword>